<dbReference type="STRING" id="671987.R0ILY9"/>
<dbReference type="Gene3D" id="1.25.40.90">
    <property type="match status" value="1"/>
</dbReference>
<evidence type="ECO:0000256" key="5">
    <source>
        <dbReference type="PROSITE-ProRule" id="PRU00176"/>
    </source>
</evidence>
<evidence type="ECO:0000256" key="1">
    <source>
        <dbReference type="ARBA" id="ARBA00004123"/>
    </source>
</evidence>
<dbReference type="CDD" id="cd16984">
    <property type="entry name" value="CID_Nrd1_like"/>
    <property type="match status" value="1"/>
</dbReference>
<evidence type="ECO:0008006" key="12">
    <source>
        <dbReference type="Google" id="ProtNLM"/>
    </source>
</evidence>
<gene>
    <name evidence="10" type="ORF">SETTUDRAFT_131786</name>
</gene>
<dbReference type="eggNOG" id="KOG0132">
    <property type="taxonomic scope" value="Eukaryota"/>
</dbReference>
<evidence type="ECO:0000256" key="3">
    <source>
        <dbReference type="ARBA" id="ARBA00022884"/>
    </source>
</evidence>
<dbReference type="Pfam" id="PF04818">
    <property type="entry name" value="CID"/>
    <property type="match status" value="1"/>
</dbReference>
<dbReference type="GO" id="GO:0032991">
    <property type="term" value="C:protein-containing complex"/>
    <property type="evidence" value="ECO:0007669"/>
    <property type="project" value="UniProtKB-ARBA"/>
</dbReference>
<dbReference type="PROSITE" id="PS50883">
    <property type="entry name" value="EAL"/>
    <property type="match status" value="1"/>
</dbReference>
<dbReference type="GO" id="GO:0010629">
    <property type="term" value="P:negative regulation of gene expression"/>
    <property type="evidence" value="ECO:0007669"/>
    <property type="project" value="UniProtKB-ARBA"/>
</dbReference>
<dbReference type="InterPro" id="IPR000504">
    <property type="entry name" value="RRM_dom"/>
</dbReference>
<dbReference type="InterPro" id="IPR008942">
    <property type="entry name" value="ENTH_VHS"/>
</dbReference>
<name>R0ILY9_EXST2</name>
<feature type="domain" description="RRM" evidence="7">
    <location>
        <begin position="443"/>
        <end position="516"/>
    </location>
</feature>
<feature type="region of interest" description="Disordered" evidence="6">
    <location>
        <begin position="152"/>
        <end position="258"/>
    </location>
</feature>
<dbReference type="PANTHER" id="PTHR48125">
    <property type="entry name" value="LP07818P1"/>
    <property type="match status" value="1"/>
</dbReference>
<feature type="compositionally biased region" description="Basic and acidic residues" evidence="6">
    <location>
        <begin position="397"/>
        <end position="406"/>
    </location>
</feature>
<feature type="compositionally biased region" description="Basic and acidic residues" evidence="6">
    <location>
        <begin position="326"/>
        <end position="346"/>
    </location>
</feature>
<evidence type="ECO:0000313" key="10">
    <source>
        <dbReference type="EMBL" id="EOA86050.1"/>
    </source>
</evidence>
<keyword evidence="11" id="KW-1185">Reference proteome</keyword>
<feature type="compositionally biased region" description="Basic and acidic residues" evidence="6">
    <location>
        <begin position="598"/>
        <end position="610"/>
    </location>
</feature>
<organism evidence="10 11">
    <name type="scientific">Exserohilum turcicum (strain 28A)</name>
    <name type="common">Northern leaf blight fungus</name>
    <name type="synonym">Setosphaeria turcica</name>
    <dbReference type="NCBI Taxonomy" id="671987"/>
    <lineage>
        <taxon>Eukaryota</taxon>
        <taxon>Fungi</taxon>
        <taxon>Dikarya</taxon>
        <taxon>Ascomycota</taxon>
        <taxon>Pezizomycotina</taxon>
        <taxon>Dothideomycetes</taxon>
        <taxon>Pleosporomycetidae</taxon>
        <taxon>Pleosporales</taxon>
        <taxon>Pleosporineae</taxon>
        <taxon>Pleosporaceae</taxon>
        <taxon>Exserohilum</taxon>
    </lineage>
</organism>
<dbReference type="GO" id="GO:0031124">
    <property type="term" value="P:mRNA 3'-end processing"/>
    <property type="evidence" value="ECO:0007669"/>
    <property type="project" value="UniProtKB-ARBA"/>
</dbReference>
<dbReference type="Pfam" id="PF21380">
    <property type="entry name" value="Nrd1-Seb1_dom2"/>
    <property type="match status" value="1"/>
</dbReference>
<dbReference type="InterPro" id="IPR035979">
    <property type="entry name" value="RBD_domain_sf"/>
</dbReference>
<protein>
    <recommendedName>
        <fullName evidence="12">RNA binding protein Nrd1</fullName>
    </recommendedName>
</protein>
<dbReference type="Pfam" id="PF00076">
    <property type="entry name" value="RRM_1"/>
    <property type="match status" value="1"/>
</dbReference>
<evidence type="ECO:0000313" key="11">
    <source>
        <dbReference type="Proteomes" id="UP000016935"/>
    </source>
</evidence>
<dbReference type="OrthoDB" id="79367at2759"/>
<feature type="compositionally biased region" description="Pro residues" evidence="6">
    <location>
        <begin position="237"/>
        <end position="252"/>
    </location>
</feature>
<dbReference type="FunFam" id="3.30.70.330:FF:000397">
    <property type="entry name" value="RNA binding protein Nrd1"/>
    <property type="match status" value="1"/>
</dbReference>
<keyword evidence="4" id="KW-0539">Nucleus</keyword>
<evidence type="ECO:0000259" key="9">
    <source>
        <dbReference type="PROSITE" id="PS51391"/>
    </source>
</evidence>
<dbReference type="InterPro" id="IPR012677">
    <property type="entry name" value="Nucleotide-bd_a/b_plait_sf"/>
</dbReference>
<dbReference type="PANTHER" id="PTHR48125:SF12">
    <property type="entry name" value="AT HOOK TRANSCRIPTION FACTOR FAMILY-RELATED"/>
    <property type="match status" value="1"/>
</dbReference>
<dbReference type="AlphaFoldDB" id="R0ILY9"/>
<dbReference type="InterPro" id="IPR006569">
    <property type="entry name" value="CID_dom"/>
</dbReference>
<dbReference type="SUPFAM" id="SSF48464">
    <property type="entry name" value="ENTH/VHS domain"/>
    <property type="match status" value="1"/>
</dbReference>
<dbReference type="GeneID" id="19396144"/>
<dbReference type="SMART" id="SM00582">
    <property type="entry name" value="RPR"/>
    <property type="match status" value="1"/>
</dbReference>
<dbReference type="Gene3D" id="3.30.70.330">
    <property type="match status" value="1"/>
</dbReference>
<dbReference type="FunFam" id="1.25.40.90:FF:000026">
    <property type="entry name" value="RNA binding protein Nrd1"/>
    <property type="match status" value="1"/>
</dbReference>
<comment type="subcellular location">
    <subcellularLocation>
        <location evidence="1">Nucleus</location>
    </subcellularLocation>
</comment>
<dbReference type="PROSITE" id="PS50102">
    <property type="entry name" value="RRM"/>
    <property type="match status" value="1"/>
</dbReference>
<dbReference type="EMBL" id="KB908615">
    <property type="protein sequence ID" value="EOA86050.1"/>
    <property type="molecule type" value="Genomic_DNA"/>
</dbReference>
<evidence type="ECO:0000256" key="2">
    <source>
        <dbReference type="ARBA" id="ARBA00022553"/>
    </source>
</evidence>
<dbReference type="GO" id="GO:0006369">
    <property type="term" value="P:termination of RNA polymerase II transcription"/>
    <property type="evidence" value="ECO:0007669"/>
    <property type="project" value="UniProtKB-ARBA"/>
</dbReference>
<dbReference type="GO" id="GO:0031126">
    <property type="term" value="P:sno(s)RNA 3'-end processing"/>
    <property type="evidence" value="ECO:0007669"/>
    <property type="project" value="UniProtKB-ARBA"/>
</dbReference>
<accession>R0ILY9</accession>
<keyword evidence="3 5" id="KW-0694">RNA-binding</keyword>
<proteinExistence type="predicted"/>
<keyword evidence="2" id="KW-0597">Phosphoprotein</keyword>
<dbReference type="InterPro" id="IPR048892">
    <property type="entry name" value="Nrd1_Seb1_dom2"/>
</dbReference>
<feature type="domain" description="EAL" evidence="8">
    <location>
        <begin position="1"/>
        <end position="117"/>
    </location>
</feature>
<feature type="compositionally biased region" description="Pro residues" evidence="6">
    <location>
        <begin position="221"/>
        <end position="230"/>
    </location>
</feature>
<dbReference type="SMART" id="SM00360">
    <property type="entry name" value="RRM"/>
    <property type="match status" value="1"/>
</dbReference>
<feature type="region of interest" description="Disordered" evidence="6">
    <location>
        <begin position="574"/>
        <end position="685"/>
    </location>
</feature>
<dbReference type="Proteomes" id="UP000016935">
    <property type="component" value="Unassembled WGS sequence"/>
</dbReference>
<feature type="compositionally biased region" description="Pro residues" evidence="6">
    <location>
        <begin position="190"/>
        <end position="201"/>
    </location>
</feature>
<evidence type="ECO:0000256" key="4">
    <source>
        <dbReference type="ARBA" id="ARBA00023242"/>
    </source>
</evidence>
<reference evidence="10 11" key="1">
    <citation type="journal article" date="2012" name="PLoS Pathog.">
        <title>Diverse lifestyles and strategies of plant pathogenesis encoded in the genomes of eighteen Dothideomycetes fungi.</title>
        <authorList>
            <person name="Ohm R.A."/>
            <person name="Feau N."/>
            <person name="Henrissat B."/>
            <person name="Schoch C.L."/>
            <person name="Horwitz B.A."/>
            <person name="Barry K.W."/>
            <person name="Condon B.J."/>
            <person name="Copeland A.C."/>
            <person name="Dhillon B."/>
            <person name="Glaser F."/>
            <person name="Hesse C.N."/>
            <person name="Kosti I."/>
            <person name="LaButti K."/>
            <person name="Lindquist E.A."/>
            <person name="Lucas S."/>
            <person name="Salamov A.A."/>
            <person name="Bradshaw R.E."/>
            <person name="Ciuffetti L."/>
            <person name="Hamelin R.C."/>
            <person name="Kema G.H.J."/>
            <person name="Lawrence C."/>
            <person name="Scott J.A."/>
            <person name="Spatafora J.W."/>
            <person name="Turgeon B.G."/>
            <person name="de Wit P.J.G.M."/>
            <person name="Zhong S."/>
            <person name="Goodwin S.B."/>
            <person name="Grigoriev I.V."/>
        </authorList>
    </citation>
    <scope>NUCLEOTIDE SEQUENCE [LARGE SCALE GENOMIC DNA]</scope>
    <source>
        <strain evidence="11">28A</strain>
    </source>
</reference>
<dbReference type="GO" id="GO:0003723">
    <property type="term" value="F:RNA binding"/>
    <property type="evidence" value="ECO:0007669"/>
    <property type="project" value="UniProtKB-UniRule"/>
</dbReference>
<feature type="region of interest" description="Disordered" evidence="6">
    <location>
        <begin position="303"/>
        <end position="424"/>
    </location>
</feature>
<evidence type="ECO:0000259" key="7">
    <source>
        <dbReference type="PROSITE" id="PS50102"/>
    </source>
</evidence>
<dbReference type="HOGENOM" id="CLU_016577_0_0_1"/>
<feature type="domain" description="CID" evidence="9">
    <location>
        <begin position="1"/>
        <end position="153"/>
    </location>
</feature>
<evidence type="ECO:0000256" key="6">
    <source>
        <dbReference type="SAM" id="MobiDB-lite"/>
    </source>
</evidence>
<dbReference type="SUPFAM" id="SSF54928">
    <property type="entry name" value="RNA-binding domain, RBD"/>
    <property type="match status" value="1"/>
</dbReference>
<reference evidence="10 11" key="2">
    <citation type="journal article" date="2013" name="PLoS Genet.">
        <title>Comparative genome structure, secondary metabolite, and effector coding capacity across Cochliobolus pathogens.</title>
        <authorList>
            <person name="Condon B.J."/>
            <person name="Leng Y."/>
            <person name="Wu D."/>
            <person name="Bushley K.E."/>
            <person name="Ohm R.A."/>
            <person name="Otillar R."/>
            <person name="Martin J."/>
            <person name="Schackwitz W."/>
            <person name="Grimwood J."/>
            <person name="MohdZainudin N."/>
            <person name="Xue C."/>
            <person name="Wang R."/>
            <person name="Manning V.A."/>
            <person name="Dhillon B."/>
            <person name="Tu Z.J."/>
            <person name="Steffenson B.J."/>
            <person name="Salamov A."/>
            <person name="Sun H."/>
            <person name="Lowry S."/>
            <person name="LaButti K."/>
            <person name="Han J."/>
            <person name="Copeland A."/>
            <person name="Lindquist E."/>
            <person name="Barry K."/>
            <person name="Schmutz J."/>
            <person name="Baker S.E."/>
            <person name="Ciuffetti L.M."/>
            <person name="Grigoriev I.V."/>
            <person name="Zhong S."/>
            <person name="Turgeon B.G."/>
        </authorList>
    </citation>
    <scope>NUCLEOTIDE SEQUENCE [LARGE SCALE GENOMIC DNA]</scope>
    <source>
        <strain evidence="11">28A</strain>
    </source>
</reference>
<dbReference type="InterPro" id="IPR001633">
    <property type="entry name" value="EAL_dom"/>
</dbReference>
<sequence length="685" mass="73898">MAAMDELGTQLQSLQALKPPGVTPTKIKLITQLCVDNIQSHAVIAQKIVQQLQNSAATHKLGVLYVVDAVARQWVEKAKQAGQTVYKNATPGTYASGVQMMRDVLPAMMMNLIQSAPETQKEKISKLLDIWERGQTFPLDMLASFKQQLNGAQNNAQAPVEPPKSNNGIVPLFNGHTTNPQPPALTAHAQPPPPPPPPPPQDTNAFFAALAGVAQQNQPTNAPPAAPPAFPFQQNMVPPPPPGFVPPPPPAAATPQPGLPAGMNELAGQILQAMSAGSIQPDQAIQVLNAIATAQTGGISLLPLQPPVSQTPPQVHPTVINGSQADRYEQPDSRMRDRSRSPDYQRRRSPAPRSPPNPNRRESPTYGVYDPNAGPEGNAQRVKRGERGRGRNKQKGGRNDRNDYRQRSPPRRQPSPPRTAYGQSKYIEWDETLPRDHIRVLSRTLFVGGAGGTEGEIRSIFSRFGRVQTCIVNQDKRHAFVKMLTRPDAVAAKQGMDNLNDPAAQSKARQTRWGVGFGPRDCSDYQTGISVVPISRLTEADRKWALTAEYGGTGGRPLEGGMVIEEPDIEIGAGVSSKAISRRVPTDAPRGGRAGHGGRGDLNARADHAGRGNANSRENLNERPEVAANNFSGGRSAPENVAQHKFRKHDHRPANDPRHVSPRPDQGVAVPPAVPGFGFQLPGFS</sequence>
<dbReference type="PROSITE" id="PS51391">
    <property type="entry name" value="CID"/>
    <property type="match status" value="1"/>
</dbReference>
<dbReference type="GO" id="GO:0005634">
    <property type="term" value="C:nucleus"/>
    <property type="evidence" value="ECO:0007669"/>
    <property type="project" value="UniProtKB-SubCell"/>
</dbReference>
<evidence type="ECO:0000259" key="8">
    <source>
        <dbReference type="PROSITE" id="PS50883"/>
    </source>
</evidence>
<dbReference type="RefSeq" id="XP_008026326.1">
    <property type="nucleotide sequence ID" value="XM_008028135.1"/>
</dbReference>